<dbReference type="Gene3D" id="3.40.50.300">
    <property type="entry name" value="P-loop containing nucleotide triphosphate hydrolases"/>
    <property type="match status" value="1"/>
</dbReference>
<dbReference type="RefSeq" id="WP_168913617.1">
    <property type="nucleotide sequence ID" value="NZ_JABACI010000004.1"/>
</dbReference>
<gene>
    <name evidence="1" type="ORF">HF576_15170</name>
</gene>
<reference evidence="1 2" key="1">
    <citation type="submission" date="2020-04" db="EMBL/GenBank/DDBJ databases">
        <title>CFH 90308 Microbacterium sp.</title>
        <authorList>
            <person name="Nie G."/>
            <person name="Ming H."/>
            <person name="Xia T."/>
        </authorList>
    </citation>
    <scope>NUCLEOTIDE SEQUENCE [LARGE SCALE GENOMIC DNA]</scope>
    <source>
        <strain evidence="1 2">CFH 90308</strain>
    </source>
</reference>
<proteinExistence type="predicted"/>
<keyword evidence="1" id="KW-0808">Transferase</keyword>
<protein>
    <submittedName>
        <fullName evidence="1">Shikimate kinase</fullName>
    </submittedName>
</protein>
<dbReference type="Proteomes" id="UP001429745">
    <property type="component" value="Unassembled WGS sequence"/>
</dbReference>
<keyword evidence="2" id="KW-1185">Reference proteome</keyword>
<organism evidence="1 2">
    <name type="scientific">Microbacterium salsuginis</name>
    <dbReference type="NCBI Taxonomy" id="2722803"/>
    <lineage>
        <taxon>Bacteria</taxon>
        <taxon>Bacillati</taxon>
        <taxon>Actinomycetota</taxon>
        <taxon>Actinomycetes</taxon>
        <taxon>Micrococcales</taxon>
        <taxon>Microbacteriaceae</taxon>
        <taxon>Microbacterium</taxon>
    </lineage>
</organism>
<evidence type="ECO:0000313" key="1">
    <source>
        <dbReference type="EMBL" id="NLP85187.1"/>
    </source>
</evidence>
<dbReference type="SUPFAM" id="SSF52540">
    <property type="entry name" value="P-loop containing nucleoside triphosphate hydrolases"/>
    <property type="match status" value="1"/>
</dbReference>
<evidence type="ECO:0000313" key="2">
    <source>
        <dbReference type="Proteomes" id="UP001429745"/>
    </source>
</evidence>
<dbReference type="GO" id="GO:0016301">
    <property type="term" value="F:kinase activity"/>
    <property type="evidence" value="ECO:0007669"/>
    <property type="project" value="UniProtKB-KW"/>
</dbReference>
<keyword evidence="1" id="KW-0418">Kinase</keyword>
<comment type="caution">
    <text evidence="1">The sequence shown here is derived from an EMBL/GenBank/DDBJ whole genome shotgun (WGS) entry which is preliminary data.</text>
</comment>
<dbReference type="EMBL" id="JABACI010000004">
    <property type="protein sequence ID" value="NLP85187.1"/>
    <property type="molecule type" value="Genomic_DNA"/>
</dbReference>
<name>A0ABX1KDS5_9MICO</name>
<accession>A0ABX1KDS5</accession>
<sequence>MDLVFLHGGAAAGKLTVARELGAKSGFAVFHNHLIVDALTSVFTFGTAPFVALREQFWLATFEEAARNDISTVFTFAPEPTVGAGFSERVRSSVEAHGGRIHFVELKVSPQEQERRVTLPSREEFAKLASVETLRRLRAEQSIIELPPSDLTIDTDRTTPADAAELIIGTFALSPVDRLPRYPD</sequence>
<dbReference type="InterPro" id="IPR027417">
    <property type="entry name" value="P-loop_NTPase"/>
</dbReference>